<comment type="caution">
    <text evidence="4">The sequence shown here is derived from an EMBL/GenBank/DDBJ whole genome shotgun (WGS) entry which is preliminary data.</text>
</comment>
<keyword evidence="1" id="KW-0067">ATP-binding</keyword>
<sequence length="372" mass="43409">MADRNPIEDHHWYSVFSKGYKTKVITYSIQRAFQESLGTEEDYTDPKWPPYSAPPIIRTFSFSNFFRLYDLPFKRAAPLLFQQLRSDQWSINDKYYHNQFKQDLNPVGGLGFSGSLFFFTEDHSYIVKSVSRRFEYTFLYTQCVEAYGNYMISNPTSLLCRMTDVLFCFDRHLGGALGVSPSHYVVMENLLKEMDAEKGWVKWDLKPQQFFEPTRDLIPDQIKTEQAKSGLADAMEDDRIILTKKQRDELWELLKLDTEFLEEIETIDYSLLLGRFPVSQNKDLKPSKFKHENWITGVTSADGKYIYRACIVDFLWNVNQLQAKITRTAGKLLPEQTVTTEPGRYRREFLSMMEEYIVVLEETGPSGSTLTV</sequence>
<dbReference type="EMBL" id="WIPF01000021">
    <property type="protein sequence ID" value="KAF3226951.1"/>
    <property type="molecule type" value="Genomic_DNA"/>
</dbReference>
<evidence type="ECO:0000256" key="1">
    <source>
        <dbReference type="PROSITE-ProRule" id="PRU00781"/>
    </source>
</evidence>
<evidence type="ECO:0000313" key="8">
    <source>
        <dbReference type="Proteomes" id="UP000614610"/>
    </source>
</evidence>
<accession>A0A6G1MKB2</accession>
<dbReference type="Proteomes" id="UP000479691">
    <property type="component" value="Unassembled WGS sequence"/>
</dbReference>
<dbReference type="EMBL" id="JAABOE010000027">
    <property type="protein sequence ID" value="KAF3183266.1"/>
    <property type="molecule type" value="Genomic_DNA"/>
</dbReference>
<evidence type="ECO:0000313" key="6">
    <source>
        <dbReference type="Proteomes" id="UP000479691"/>
    </source>
</evidence>
<dbReference type="SMART" id="SM00330">
    <property type="entry name" value="PIPKc"/>
    <property type="match status" value="1"/>
</dbReference>
<dbReference type="Proteomes" id="UP000483672">
    <property type="component" value="Unassembled WGS sequence"/>
</dbReference>
<dbReference type="PANTHER" id="PTHR23086:SF126">
    <property type="entry name" value="PIPK DOMAIN-CONTAINING PROTEIN"/>
    <property type="match status" value="1"/>
</dbReference>
<keyword evidence="1" id="KW-0418">Kinase</keyword>
<dbReference type="InterPro" id="IPR002498">
    <property type="entry name" value="PInositol-4-P-4/5-kinase_core"/>
</dbReference>
<evidence type="ECO:0000313" key="5">
    <source>
        <dbReference type="EMBL" id="KAF3226951.1"/>
    </source>
</evidence>
<reference evidence="6 7" key="1">
    <citation type="submission" date="2019-06" db="EMBL/GenBank/DDBJ databases">
        <authorList>
            <person name="Palmer J.M."/>
        </authorList>
    </citation>
    <scope>NUCLEOTIDE SEQUENCE</scope>
    <source>
        <strain evidence="5 7">TWF191</strain>
        <strain evidence="4">TWF679</strain>
        <strain evidence="3 6">TWF788</strain>
    </source>
</reference>
<dbReference type="GO" id="GO:0005524">
    <property type="term" value="F:ATP binding"/>
    <property type="evidence" value="ECO:0007669"/>
    <property type="project" value="UniProtKB-UniRule"/>
</dbReference>
<dbReference type="AlphaFoldDB" id="A0A6G1MKB2"/>
<dbReference type="InterPro" id="IPR027483">
    <property type="entry name" value="PInositol-4-P-4/5-kinase_C_sf"/>
</dbReference>
<dbReference type="InterPro" id="IPR027484">
    <property type="entry name" value="PInositol-4-P-5-kinase_N"/>
</dbReference>
<dbReference type="GO" id="GO:0005886">
    <property type="term" value="C:plasma membrane"/>
    <property type="evidence" value="ECO:0007669"/>
    <property type="project" value="TreeGrafter"/>
</dbReference>
<dbReference type="PANTHER" id="PTHR23086">
    <property type="entry name" value="PHOSPHATIDYLINOSITOL-4-PHOSPHATE 5-KINASE"/>
    <property type="match status" value="1"/>
</dbReference>
<keyword evidence="1" id="KW-0547">Nucleotide-binding</keyword>
<evidence type="ECO:0000259" key="2">
    <source>
        <dbReference type="PROSITE" id="PS51455"/>
    </source>
</evidence>
<evidence type="ECO:0000313" key="4">
    <source>
        <dbReference type="EMBL" id="KAF3211594.1"/>
    </source>
</evidence>
<dbReference type="EMBL" id="WIWT01000033">
    <property type="protein sequence ID" value="KAF3211594.1"/>
    <property type="molecule type" value="Genomic_DNA"/>
</dbReference>
<evidence type="ECO:0000313" key="3">
    <source>
        <dbReference type="EMBL" id="KAF3183266.1"/>
    </source>
</evidence>
<evidence type="ECO:0000313" key="7">
    <source>
        <dbReference type="Proteomes" id="UP000483672"/>
    </source>
</evidence>
<dbReference type="InterPro" id="IPR023610">
    <property type="entry name" value="PInositol-4/5-P-5/4-kinase"/>
</dbReference>
<dbReference type="Proteomes" id="UP000614610">
    <property type="component" value="Unassembled WGS sequence"/>
</dbReference>
<gene>
    <name evidence="5" type="ORF">TWF191_004312</name>
    <name evidence="4" type="ORF">TWF679_006398</name>
    <name evidence="3" type="ORF">TWF788_005654</name>
</gene>
<proteinExistence type="predicted"/>
<name>A0A6G1MKB2_ORBOL</name>
<protein>
    <recommendedName>
        <fullName evidence="2">PIPK domain-containing protein</fullName>
    </recommendedName>
</protein>
<dbReference type="Pfam" id="PF01504">
    <property type="entry name" value="PIP5K"/>
    <property type="match status" value="1"/>
</dbReference>
<dbReference type="Gene3D" id="3.30.810.10">
    <property type="entry name" value="2-Layer Sandwich"/>
    <property type="match status" value="1"/>
</dbReference>
<organism evidence="4 8">
    <name type="scientific">Orbilia oligospora</name>
    <name type="common">Nematode-trapping fungus</name>
    <name type="synonym">Arthrobotrys oligospora</name>
    <dbReference type="NCBI Taxonomy" id="2813651"/>
    <lineage>
        <taxon>Eukaryota</taxon>
        <taxon>Fungi</taxon>
        <taxon>Dikarya</taxon>
        <taxon>Ascomycota</taxon>
        <taxon>Pezizomycotina</taxon>
        <taxon>Orbiliomycetes</taxon>
        <taxon>Orbiliales</taxon>
        <taxon>Orbiliaceae</taxon>
        <taxon>Orbilia</taxon>
    </lineage>
</organism>
<dbReference type="PROSITE" id="PS51455">
    <property type="entry name" value="PIPK"/>
    <property type="match status" value="1"/>
</dbReference>
<dbReference type="GO" id="GO:0016308">
    <property type="term" value="F:1-phosphatidylinositol-4-phosphate 5-kinase activity"/>
    <property type="evidence" value="ECO:0007669"/>
    <property type="project" value="TreeGrafter"/>
</dbReference>
<dbReference type="Gene3D" id="3.30.800.10">
    <property type="entry name" value="Phosphatidylinositol Phosphate Kinase II Beta"/>
    <property type="match status" value="1"/>
</dbReference>
<keyword evidence="1" id="KW-0808">Transferase</keyword>
<dbReference type="OrthoDB" id="70770at2759"/>
<dbReference type="GO" id="GO:0046854">
    <property type="term" value="P:phosphatidylinositol phosphate biosynthetic process"/>
    <property type="evidence" value="ECO:0007669"/>
    <property type="project" value="TreeGrafter"/>
</dbReference>
<dbReference type="SUPFAM" id="SSF56104">
    <property type="entry name" value="SAICAR synthase-like"/>
    <property type="match status" value="1"/>
</dbReference>
<feature type="domain" description="PIPK" evidence="2">
    <location>
        <begin position="8"/>
        <end position="357"/>
    </location>
</feature>